<comment type="caution">
    <text evidence="1">The sequence shown here is derived from an EMBL/GenBank/DDBJ whole genome shotgun (WGS) entry which is preliminary data.</text>
</comment>
<dbReference type="Proteomes" id="UP000821845">
    <property type="component" value="Chromosome 3"/>
</dbReference>
<gene>
    <name evidence="1" type="ORF">HPB50_024922</name>
</gene>
<keyword evidence="2" id="KW-1185">Reference proteome</keyword>
<proteinExistence type="predicted"/>
<name>A0ACB7SSF7_HYAAI</name>
<dbReference type="EMBL" id="CM023483">
    <property type="protein sequence ID" value="KAH6936986.1"/>
    <property type="molecule type" value="Genomic_DNA"/>
</dbReference>
<sequence length="147" mass="16707">MMMRGRDTEKQVAEGHVRRPVRRRSVVAVPLRNHTGPHTDSRQRRSGRLAKKGHTQHSRTITADERSTQSYLDDGHRRRHHHTDSADHTGGRDRRTGRQLASPDFPLTCPELGGTKVRAARRAARKRVGRLRDESGTEGRRPESTVT</sequence>
<reference evidence="1" key="1">
    <citation type="submission" date="2020-05" db="EMBL/GenBank/DDBJ databases">
        <title>Large-scale comparative analyses of tick genomes elucidate their genetic diversity and vector capacities.</title>
        <authorList>
            <person name="Jia N."/>
            <person name="Wang J."/>
            <person name="Shi W."/>
            <person name="Du L."/>
            <person name="Sun Y."/>
            <person name="Zhan W."/>
            <person name="Jiang J."/>
            <person name="Wang Q."/>
            <person name="Zhang B."/>
            <person name="Ji P."/>
            <person name="Sakyi L.B."/>
            <person name="Cui X."/>
            <person name="Yuan T."/>
            <person name="Jiang B."/>
            <person name="Yang W."/>
            <person name="Lam T.T.-Y."/>
            <person name="Chang Q."/>
            <person name="Ding S."/>
            <person name="Wang X."/>
            <person name="Zhu J."/>
            <person name="Ruan X."/>
            <person name="Zhao L."/>
            <person name="Wei J."/>
            <person name="Que T."/>
            <person name="Du C."/>
            <person name="Cheng J."/>
            <person name="Dai P."/>
            <person name="Han X."/>
            <person name="Huang E."/>
            <person name="Gao Y."/>
            <person name="Liu J."/>
            <person name="Shao H."/>
            <person name="Ye R."/>
            <person name="Li L."/>
            <person name="Wei W."/>
            <person name="Wang X."/>
            <person name="Wang C."/>
            <person name="Yang T."/>
            <person name="Huo Q."/>
            <person name="Li W."/>
            <person name="Guo W."/>
            <person name="Chen H."/>
            <person name="Zhou L."/>
            <person name="Ni X."/>
            <person name="Tian J."/>
            <person name="Zhou Y."/>
            <person name="Sheng Y."/>
            <person name="Liu T."/>
            <person name="Pan Y."/>
            <person name="Xia L."/>
            <person name="Li J."/>
            <person name="Zhao F."/>
            <person name="Cao W."/>
        </authorList>
    </citation>
    <scope>NUCLEOTIDE SEQUENCE</scope>
    <source>
        <strain evidence="1">Hyas-2018</strain>
    </source>
</reference>
<organism evidence="1 2">
    <name type="scientific">Hyalomma asiaticum</name>
    <name type="common">Tick</name>
    <dbReference type="NCBI Taxonomy" id="266040"/>
    <lineage>
        <taxon>Eukaryota</taxon>
        <taxon>Metazoa</taxon>
        <taxon>Ecdysozoa</taxon>
        <taxon>Arthropoda</taxon>
        <taxon>Chelicerata</taxon>
        <taxon>Arachnida</taxon>
        <taxon>Acari</taxon>
        <taxon>Parasitiformes</taxon>
        <taxon>Ixodida</taxon>
        <taxon>Ixodoidea</taxon>
        <taxon>Ixodidae</taxon>
        <taxon>Hyalomminae</taxon>
        <taxon>Hyalomma</taxon>
    </lineage>
</organism>
<evidence type="ECO:0000313" key="2">
    <source>
        <dbReference type="Proteomes" id="UP000821845"/>
    </source>
</evidence>
<accession>A0ACB7SSF7</accession>
<evidence type="ECO:0000313" key="1">
    <source>
        <dbReference type="EMBL" id="KAH6936986.1"/>
    </source>
</evidence>
<protein>
    <submittedName>
        <fullName evidence="1">Uncharacterized protein</fullName>
    </submittedName>
</protein>